<dbReference type="Proteomes" id="UP000017052">
    <property type="component" value="Unassembled WGS sequence"/>
</dbReference>
<evidence type="ECO:0000313" key="1">
    <source>
        <dbReference type="EMBL" id="ERK51118.1"/>
    </source>
</evidence>
<gene>
    <name evidence="1" type="ORF">HMPREF0682_0908</name>
</gene>
<evidence type="ECO:0000313" key="2">
    <source>
        <dbReference type="Proteomes" id="UP000017052"/>
    </source>
</evidence>
<dbReference type="AlphaFoldDB" id="U2RC08"/>
<accession>U2RC08</accession>
<reference evidence="1" key="1">
    <citation type="submission" date="2013-08" db="EMBL/GenBank/DDBJ databases">
        <authorList>
            <person name="Durkin A.S."/>
            <person name="Haft D.R."/>
            <person name="McCorrison J."/>
            <person name="Torralba M."/>
            <person name="Gillis M."/>
            <person name="Haft D.H."/>
            <person name="Methe B."/>
            <person name="Sutton G."/>
            <person name="Nelson K.E."/>
        </authorList>
    </citation>
    <scope>NUCLEOTIDE SEQUENCE [LARGE SCALE GENOMIC DNA]</scope>
    <source>
        <strain evidence="1">F0233</strain>
    </source>
</reference>
<sequence>MENAKKPPILFYVISISVKALKTCLRHRRMGSTSLADTLLEDCSQQQ</sequence>
<name>U2RC08_9ACTN</name>
<protein>
    <submittedName>
        <fullName evidence="1">Uncharacterized protein</fullName>
    </submittedName>
</protein>
<dbReference type="EMBL" id="ACVN02000287">
    <property type="protein sequence ID" value="ERK51118.1"/>
    <property type="molecule type" value="Genomic_DNA"/>
</dbReference>
<comment type="caution">
    <text evidence="1">The sequence shown here is derived from an EMBL/GenBank/DDBJ whole genome shotgun (WGS) entry which is preliminary data.</text>
</comment>
<keyword evidence="2" id="KW-1185">Reference proteome</keyword>
<proteinExistence type="predicted"/>
<organism evidence="1 2">
    <name type="scientific">Propionibacterium acidifaciens F0233</name>
    <dbReference type="NCBI Taxonomy" id="553198"/>
    <lineage>
        <taxon>Bacteria</taxon>
        <taxon>Bacillati</taxon>
        <taxon>Actinomycetota</taxon>
        <taxon>Actinomycetes</taxon>
        <taxon>Propionibacteriales</taxon>
        <taxon>Propionibacteriaceae</taxon>
        <taxon>Propionibacterium</taxon>
    </lineage>
</organism>